<protein>
    <submittedName>
        <fullName evidence="1">Uncharacterized protein</fullName>
    </submittedName>
</protein>
<evidence type="ECO:0000313" key="2">
    <source>
        <dbReference type="Proteomes" id="UP000315423"/>
    </source>
</evidence>
<accession>A0AC61S8N6</accession>
<proteinExistence type="predicted"/>
<evidence type="ECO:0000313" key="1">
    <source>
        <dbReference type="EMBL" id="TKY91091.1"/>
    </source>
</evidence>
<reference evidence="1" key="1">
    <citation type="submission" date="2018-09" db="EMBL/GenBank/DDBJ databases">
        <title>A genomic encyclopedia of anaerobic methanotrophic archaea.</title>
        <authorList>
            <person name="Skennerton C.T."/>
            <person name="Chadwick G.L."/>
            <person name="Laso-Perez R."/>
            <person name="Leu A.O."/>
            <person name="Speth D.R."/>
            <person name="Yu H."/>
            <person name="Morgan-Lang C."/>
            <person name="Hatzenpichler R."/>
            <person name="Goudeau D."/>
            <person name="Malmstrom R."/>
            <person name="Woyke T."/>
            <person name="Hallam S."/>
            <person name="Tyson G.W."/>
            <person name="Wegener G."/>
            <person name="Boetius A."/>
            <person name="Orphan V.J."/>
        </authorList>
    </citation>
    <scope>NUCLEOTIDE SEQUENCE</scope>
    <source>
        <strain evidence="1">CONS3730D10UFb2</strain>
    </source>
</reference>
<dbReference type="Proteomes" id="UP000315423">
    <property type="component" value="Unassembled WGS sequence"/>
</dbReference>
<sequence>MNKHSPTKKKYSKPSEGELLAITVLDIEKRTIGWSPGLKRSVYINESMQREVIGELKRIREAEVVTAYDQMNDKTLFIELGELEQEQFNTVYDQYLESGGQIFYTRNKEGRKMRSVFMFDKSAGIKESVDVPEKKLLFG</sequence>
<gene>
    <name evidence="1" type="ORF">C5S46_07635</name>
</gene>
<comment type="caution">
    <text evidence="1">The sequence shown here is derived from an EMBL/GenBank/DDBJ whole genome shotgun (WGS) entry which is preliminary data.</text>
</comment>
<name>A0AC61S8N6_9EURY</name>
<organism evidence="1 2">
    <name type="scientific">Candidatus Methanomarinus sp</name>
    <dbReference type="NCBI Taxonomy" id="3386244"/>
    <lineage>
        <taxon>Archaea</taxon>
        <taxon>Methanobacteriati</taxon>
        <taxon>Methanobacteriota</taxon>
        <taxon>Stenosarchaea group</taxon>
        <taxon>Methanomicrobia</taxon>
        <taxon>Methanosarcinales</taxon>
        <taxon>ANME-2 cluster</taxon>
        <taxon>Candidatus Methanocomedenaceae</taxon>
        <taxon>Candidatus Methanomarinus</taxon>
    </lineage>
</organism>
<dbReference type="EMBL" id="QYBA01000262">
    <property type="protein sequence ID" value="TKY91091.1"/>
    <property type="molecule type" value="Genomic_DNA"/>
</dbReference>